<gene>
    <name evidence="1" type="ORF">J4P90_13185</name>
</gene>
<keyword evidence="2" id="KW-1185">Reference proteome</keyword>
<organism evidence="1 2">
    <name type="scientific">Bacillus arachidis</name>
    <dbReference type="NCBI Taxonomy" id="2819290"/>
    <lineage>
        <taxon>Bacteria</taxon>
        <taxon>Bacillati</taxon>
        <taxon>Bacillota</taxon>
        <taxon>Bacilli</taxon>
        <taxon>Bacillales</taxon>
        <taxon>Bacillaceae</taxon>
        <taxon>Bacillus</taxon>
    </lineage>
</organism>
<evidence type="ECO:0000313" key="1">
    <source>
        <dbReference type="EMBL" id="MBO1626175.1"/>
    </source>
</evidence>
<evidence type="ECO:0000313" key="2">
    <source>
        <dbReference type="Proteomes" id="UP000677611"/>
    </source>
</evidence>
<accession>A0ABS3P017</accession>
<reference evidence="1 2" key="1">
    <citation type="submission" date="2021-03" db="EMBL/GenBank/DDBJ databases">
        <title>Identification of novel Bacillus strains.</title>
        <authorList>
            <person name="Xiao Z."/>
            <person name="Li Y."/>
            <person name="Shen J."/>
        </authorList>
    </citation>
    <scope>NUCLEOTIDE SEQUENCE [LARGE SCALE GENOMIC DNA]</scope>
    <source>
        <strain evidence="1 2">SY8</strain>
    </source>
</reference>
<dbReference type="EMBL" id="JAGDQJ010000014">
    <property type="protein sequence ID" value="MBO1626175.1"/>
    <property type="molecule type" value="Genomic_DNA"/>
</dbReference>
<name>A0ABS3P017_9BACI</name>
<comment type="caution">
    <text evidence="1">The sequence shown here is derived from an EMBL/GenBank/DDBJ whole genome shotgun (WGS) entry which is preliminary data.</text>
</comment>
<dbReference type="Proteomes" id="UP000677611">
    <property type="component" value="Unassembled WGS sequence"/>
</dbReference>
<proteinExistence type="predicted"/>
<sequence length="90" mass="9757">MKVLINTGASPKRITTKIFNPYYNLVSKYKLHVFTLEYQLDQRSELELNGGGVILNNGGSVFGGGLILGDESVIGNDSLQGQGVVFPKVK</sequence>
<protein>
    <submittedName>
        <fullName evidence="1">Uncharacterized protein</fullName>
    </submittedName>
</protein>